<dbReference type="InterPro" id="IPR001506">
    <property type="entry name" value="Peptidase_M12A"/>
</dbReference>
<evidence type="ECO:0000259" key="5">
    <source>
        <dbReference type="PROSITE" id="PS51864"/>
    </source>
</evidence>
<dbReference type="SMART" id="SM00235">
    <property type="entry name" value="ZnMc"/>
    <property type="match status" value="1"/>
</dbReference>
<feature type="region of interest" description="Disordered" evidence="4">
    <location>
        <begin position="175"/>
        <end position="203"/>
    </location>
</feature>
<accession>A0A0K0DBK2</accession>
<name>A0A0K0DBK2_ANGCA</name>
<feature type="binding site" evidence="2">
    <location>
        <position position="73"/>
    </location>
    <ligand>
        <name>Zn(2+)</name>
        <dbReference type="ChEBI" id="CHEBI:29105"/>
        <note>catalytic</note>
    </ligand>
</feature>
<evidence type="ECO:0000256" key="1">
    <source>
        <dbReference type="ARBA" id="ARBA00023157"/>
    </source>
</evidence>
<comment type="cofactor">
    <cofactor evidence="2 3">
        <name>Zn(2+)</name>
        <dbReference type="ChEBI" id="CHEBI:29105"/>
    </cofactor>
    <text evidence="2 3">Binds 1 zinc ion per subunit.</text>
</comment>
<keyword evidence="2 3" id="KW-0645">Protease</keyword>
<feature type="compositionally biased region" description="Low complexity" evidence="4">
    <location>
        <begin position="187"/>
        <end position="197"/>
    </location>
</feature>
<dbReference type="InterPro" id="IPR006026">
    <property type="entry name" value="Peptidase_Metallo"/>
</dbReference>
<protein>
    <recommendedName>
        <fullName evidence="3">Metalloendopeptidase</fullName>
        <ecNumber evidence="3">3.4.24.-</ecNumber>
    </recommendedName>
</protein>
<evidence type="ECO:0000313" key="6">
    <source>
        <dbReference type="Proteomes" id="UP000035642"/>
    </source>
</evidence>
<dbReference type="Pfam" id="PF01400">
    <property type="entry name" value="Astacin"/>
    <property type="match status" value="1"/>
</dbReference>
<keyword evidence="2 3" id="KW-0862">Zinc</keyword>
<feature type="binding site" evidence="2">
    <location>
        <position position="67"/>
    </location>
    <ligand>
        <name>Zn(2+)</name>
        <dbReference type="ChEBI" id="CHEBI:29105"/>
        <note>catalytic</note>
    </ligand>
</feature>
<dbReference type="Proteomes" id="UP000035642">
    <property type="component" value="Unassembled WGS sequence"/>
</dbReference>
<proteinExistence type="predicted"/>
<keyword evidence="1" id="KW-1015">Disulfide bond</keyword>
<dbReference type="EC" id="3.4.24.-" evidence="3"/>
<evidence type="ECO:0000256" key="2">
    <source>
        <dbReference type="PROSITE-ProRule" id="PRU01211"/>
    </source>
</evidence>
<evidence type="ECO:0000313" key="7">
    <source>
        <dbReference type="WBParaSite" id="ACAC_0000781901-mRNA-1"/>
    </source>
</evidence>
<dbReference type="GO" id="GO:0006508">
    <property type="term" value="P:proteolysis"/>
    <property type="evidence" value="ECO:0007669"/>
    <property type="project" value="UniProtKB-KW"/>
</dbReference>
<dbReference type="PRINTS" id="PR00480">
    <property type="entry name" value="ASTACIN"/>
</dbReference>
<keyword evidence="2 3" id="KW-0482">Metalloprotease</keyword>
<keyword evidence="6" id="KW-1185">Reference proteome</keyword>
<keyword evidence="2 3" id="KW-0479">Metal-binding</keyword>
<feature type="domain" description="Peptidase M12A" evidence="5">
    <location>
        <begin position="1"/>
        <end position="168"/>
    </location>
</feature>
<dbReference type="PANTHER" id="PTHR10127:SF880">
    <property type="entry name" value="ZINC METALLOPROTEINASE NAS-5"/>
    <property type="match status" value="1"/>
</dbReference>
<dbReference type="STRING" id="6313.A0A0K0DBK2"/>
<dbReference type="PANTHER" id="PTHR10127">
    <property type="entry name" value="DISCOIDIN, CUB, EGF, LAMININ , AND ZINC METALLOPROTEASE DOMAIN CONTAINING"/>
    <property type="match status" value="1"/>
</dbReference>
<organism evidence="6 7">
    <name type="scientific">Angiostrongylus cantonensis</name>
    <name type="common">Rat lungworm</name>
    <dbReference type="NCBI Taxonomy" id="6313"/>
    <lineage>
        <taxon>Eukaryota</taxon>
        <taxon>Metazoa</taxon>
        <taxon>Ecdysozoa</taxon>
        <taxon>Nematoda</taxon>
        <taxon>Chromadorea</taxon>
        <taxon>Rhabditida</taxon>
        <taxon>Rhabditina</taxon>
        <taxon>Rhabditomorpha</taxon>
        <taxon>Strongyloidea</taxon>
        <taxon>Metastrongylidae</taxon>
        <taxon>Angiostrongylus</taxon>
    </lineage>
</organism>
<comment type="caution">
    <text evidence="2">Lacks conserved residue(s) required for the propagation of feature annotation.</text>
</comment>
<dbReference type="WBParaSite" id="ACAC_0000781901-mRNA-1">
    <property type="protein sequence ID" value="ACAC_0000781901-mRNA-1"/>
    <property type="gene ID" value="ACAC_0000781901"/>
</dbReference>
<dbReference type="CDD" id="cd04280">
    <property type="entry name" value="ZnMc_astacin_like"/>
    <property type="match status" value="1"/>
</dbReference>
<feature type="active site" evidence="2">
    <location>
        <position position="64"/>
    </location>
</feature>
<keyword evidence="2 3" id="KW-0378">Hydrolase</keyword>
<dbReference type="InterPro" id="IPR034035">
    <property type="entry name" value="Astacin-like_dom"/>
</dbReference>
<reference evidence="6" key="1">
    <citation type="submission" date="2012-09" db="EMBL/GenBank/DDBJ databases">
        <authorList>
            <person name="Martin A.A."/>
        </authorList>
    </citation>
    <scope>NUCLEOTIDE SEQUENCE</scope>
</reference>
<dbReference type="SUPFAM" id="SSF55486">
    <property type="entry name" value="Metalloproteases ('zincins'), catalytic domain"/>
    <property type="match status" value="1"/>
</dbReference>
<dbReference type="Gene3D" id="3.40.390.10">
    <property type="entry name" value="Collagenase (Catalytic Domain)"/>
    <property type="match status" value="1"/>
</dbReference>
<evidence type="ECO:0000256" key="4">
    <source>
        <dbReference type="SAM" id="MobiDB-lite"/>
    </source>
</evidence>
<dbReference type="GO" id="GO:0008270">
    <property type="term" value="F:zinc ion binding"/>
    <property type="evidence" value="ECO:0007669"/>
    <property type="project" value="UniProtKB-UniRule"/>
</dbReference>
<dbReference type="InterPro" id="IPR024079">
    <property type="entry name" value="MetalloPept_cat_dom_sf"/>
</dbReference>
<dbReference type="PROSITE" id="PS51864">
    <property type="entry name" value="ASTACIN"/>
    <property type="match status" value="1"/>
</dbReference>
<sequence>MERIEANTCIRFQTRDHESDYVEIRNKWGEGCYTNVGRHPGRNVLMLESNEESTCLEVHIVQHELLHVIGLWHEHMRHDRDRYIKVHYKNIMPGWLYDQFTKVSSFLSTVYNIPYDYKSVMHYTKTAFARKGKISMETLDPSYMDVIGRQKDASTSDYEKVCKIYECAMCNRGSTNTTTEKGDHKPSPTTSKPQPTTIESNQT</sequence>
<reference evidence="7" key="2">
    <citation type="submission" date="2017-02" db="UniProtKB">
        <authorList>
            <consortium name="WormBaseParasite"/>
        </authorList>
    </citation>
    <scope>IDENTIFICATION</scope>
</reference>
<evidence type="ECO:0000256" key="3">
    <source>
        <dbReference type="RuleBase" id="RU361183"/>
    </source>
</evidence>
<dbReference type="AlphaFoldDB" id="A0A0K0DBK2"/>
<feature type="binding site" evidence="2">
    <location>
        <position position="63"/>
    </location>
    <ligand>
        <name>Zn(2+)</name>
        <dbReference type="ChEBI" id="CHEBI:29105"/>
        <note>catalytic</note>
    </ligand>
</feature>
<dbReference type="GO" id="GO:0004222">
    <property type="term" value="F:metalloendopeptidase activity"/>
    <property type="evidence" value="ECO:0007669"/>
    <property type="project" value="UniProtKB-UniRule"/>
</dbReference>